<dbReference type="Proteomes" id="UP000233100">
    <property type="component" value="Chromosome 15"/>
</dbReference>
<dbReference type="InterPro" id="IPR039509">
    <property type="entry name" value="SPATA31"/>
</dbReference>
<feature type="region of interest" description="Disordered" evidence="7">
    <location>
        <begin position="161"/>
        <end position="199"/>
    </location>
</feature>
<evidence type="ECO:0000256" key="5">
    <source>
        <dbReference type="ARBA" id="ARBA00035009"/>
    </source>
</evidence>
<feature type="compositionally biased region" description="Low complexity" evidence="7">
    <location>
        <begin position="595"/>
        <end position="609"/>
    </location>
</feature>
<feature type="domain" description="SPATA31-like" evidence="9">
    <location>
        <begin position="84"/>
        <end position="169"/>
    </location>
</feature>
<dbReference type="GeneTree" id="ENSGT00950000183043"/>
<feature type="domain" description="SPATA31" evidence="8">
    <location>
        <begin position="393"/>
        <end position="505"/>
    </location>
</feature>
<feature type="region of interest" description="Disordered" evidence="7">
    <location>
        <begin position="242"/>
        <end position="266"/>
    </location>
</feature>
<feature type="region of interest" description="Disordered" evidence="7">
    <location>
        <begin position="1396"/>
        <end position="1528"/>
    </location>
</feature>
<dbReference type="PANTHER" id="PTHR21859:SF58">
    <property type="entry name" value="SPERMATOGENESIS-ASSOCIATED PROTEIN 31E1"/>
    <property type="match status" value="1"/>
</dbReference>
<dbReference type="Pfam" id="PF14650">
    <property type="entry name" value="FAM75"/>
    <property type="match status" value="2"/>
</dbReference>
<feature type="compositionally biased region" description="Low complexity" evidence="7">
    <location>
        <begin position="629"/>
        <end position="643"/>
    </location>
</feature>
<feature type="region of interest" description="Disordered" evidence="7">
    <location>
        <begin position="63"/>
        <end position="89"/>
    </location>
</feature>
<evidence type="ECO:0000256" key="1">
    <source>
        <dbReference type="ARBA" id="ARBA00004167"/>
    </source>
</evidence>
<keyword evidence="2" id="KW-0812">Transmembrane</keyword>
<evidence type="ECO:0000256" key="7">
    <source>
        <dbReference type="SAM" id="MobiDB-lite"/>
    </source>
</evidence>
<evidence type="ECO:0000256" key="6">
    <source>
        <dbReference type="SAM" id="Coils"/>
    </source>
</evidence>
<feature type="compositionally biased region" description="Polar residues" evidence="7">
    <location>
        <begin position="676"/>
        <end position="689"/>
    </location>
</feature>
<feature type="compositionally biased region" description="Basic and acidic residues" evidence="7">
    <location>
        <begin position="1482"/>
        <end position="1509"/>
    </location>
</feature>
<feature type="compositionally biased region" description="Polar residues" evidence="7">
    <location>
        <begin position="529"/>
        <end position="553"/>
    </location>
</feature>
<dbReference type="Pfam" id="PF15371">
    <property type="entry name" value="DUF4599"/>
    <property type="match status" value="1"/>
</dbReference>
<evidence type="ECO:0000259" key="8">
    <source>
        <dbReference type="Pfam" id="PF14650"/>
    </source>
</evidence>
<dbReference type="Ensembl" id="ENSMFAT00000032793.2">
    <property type="protein sequence ID" value="ENSMFAP00000024653.2"/>
    <property type="gene ID" value="ENSMFAG00000065680.1"/>
</dbReference>
<dbReference type="InterPro" id="IPR027970">
    <property type="entry name" value="SPATA31-like"/>
</dbReference>
<reference evidence="10" key="2">
    <citation type="submission" date="2025-08" db="UniProtKB">
        <authorList>
            <consortium name="Ensembl"/>
        </authorList>
    </citation>
    <scope>IDENTIFICATION</scope>
</reference>
<feature type="compositionally biased region" description="Polar residues" evidence="7">
    <location>
        <begin position="435"/>
        <end position="451"/>
    </location>
</feature>
<evidence type="ECO:0000256" key="2">
    <source>
        <dbReference type="ARBA" id="ARBA00022692"/>
    </source>
</evidence>
<protein>
    <submittedName>
        <fullName evidence="10">Uncharacterized protein</fullName>
    </submittedName>
</protein>
<keyword evidence="4" id="KW-0472">Membrane</keyword>
<feature type="compositionally biased region" description="Basic and acidic residues" evidence="7">
    <location>
        <begin position="1188"/>
        <end position="1203"/>
    </location>
</feature>
<name>A0A2K5VIV0_MACFA</name>
<evidence type="ECO:0000256" key="4">
    <source>
        <dbReference type="ARBA" id="ARBA00023136"/>
    </source>
</evidence>
<feature type="region of interest" description="Disordered" evidence="7">
    <location>
        <begin position="835"/>
        <end position="980"/>
    </location>
</feature>
<feature type="compositionally biased region" description="Low complexity" evidence="7">
    <location>
        <begin position="561"/>
        <end position="573"/>
    </location>
</feature>
<comment type="subcellular location">
    <subcellularLocation>
        <location evidence="1">Membrane</location>
        <topology evidence="1">Single-pass membrane protein</topology>
    </subcellularLocation>
</comment>
<organism evidence="10 11">
    <name type="scientific">Macaca fascicularis</name>
    <name type="common">Crab-eating macaque</name>
    <name type="synonym">Cynomolgus monkey</name>
    <dbReference type="NCBI Taxonomy" id="9541"/>
    <lineage>
        <taxon>Eukaryota</taxon>
        <taxon>Metazoa</taxon>
        <taxon>Chordata</taxon>
        <taxon>Craniata</taxon>
        <taxon>Vertebrata</taxon>
        <taxon>Euteleostomi</taxon>
        <taxon>Mammalia</taxon>
        <taxon>Eutheria</taxon>
        <taxon>Euarchontoglires</taxon>
        <taxon>Primates</taxon>
        <taxon>Haplorrhini</taxon>
        <taxon>Catarrhini</taxon>
        <taxon>Cercopithecidae</taxon>
        <taxon>Cercopithecinae</taxon>
        <taxon>Macaca</taxon>
    </lineage>
</organism>
<accession>A0A2K5VIV0</accession>
<keyword evidence="6" id="KW-0175">Coiled coil</keyword>
<evidence type="ECO:0000313" key="10">
    <source>
        <dbReference type="Ensembl" id="ENSMFAP00000024653.2"/>
    </source>
</evidence>
<feature type="compositionally biased region" description="Basic residues" evidence="7">
    <location>
        <begin position="1510"/>
        <end position="1525"/>
    </location>
</feature>
<dbReference type="VEuPathDB" id="HostDB:ENSMFAG00000043884"/>
<keyword evidence="11" id="KW-1185">Reference proteome</keyword>
<feature type="coiled-coil region" evidence="6">
    <location>
        <begin position="97"/>
        <end position="124"/>
    </location>
</feature>
<feature type="domain" description="SPATA31" evidence="8">
    <location>
        <begin position="706"/>
        <end position="1035"/>
    </location>
</feature>
<feature type="region of interest" description="Disordered" evidence="7">
    <location>
        <begin position="435"/>
        <end position="806"/>
    </location>
</feature>
<feature type="compositionally biased region" description="Polar residues" evidence="7">
    <location>
        <begin position="461"/>
        <end position="485"/>
    </location>
</feature>
<dbReference type="STRING" id="9541.ENSMFAP00000024653"/>
<feature type="compositionally biased region" description="Polar residues" evidence="7">
    <location>
        <begin position="1396"/>
        <end position="1412"/>
    </location>
</feature>
<reference evidence="10 11" key="1">
    <citation type="submission" date="2013-03" db="EMBL/GenBank/DDBJ databases">
        <authorList>
            <person name="Warren W."/>
            <person name="Wilson R.K."/>
        </authorList>
    </citation>
    <scope>NUCLEOTIDE SEQUENCE</scope>
</reference>
<comment type="similarity">
    <text evidence="5">Belongs to the SPATA31 family.</text>
</comment>
<feature type="compositionally biased region" description="Low complexity" evidence="7">
    <location>
        <begin position="663"/>
        <end position="675"/>
    </location>
</feature>
<dbReference type="PANTHER" id="PTHR21859">
    <property type="entry name" value="ACROSOME-SPECIFIC PROTEIN"/>
    <property type="match status" value="1"/>
</dbReference>
<keyword evidence="3" id="KW-1133">Transmembrane helix</keyword>
<dbReference type="GO" id="GO:0016020">
    <property type="term" value="C:membrane"/>
    <property type="evidence" value="ECO:0007669"/>
    <property type="project" value="UniProtKB-SubCell"/>
</dbReference>
<feature type="compositionally biased region" description="Basic and acidic residues" evidence="7">
    <location>
        <begin position="1449"/>
        <end position="1461"/>
    </location>
</feature>
<feature type="compositionally biased region" description="Polar residues" evidence="7">
    <location>
        <begin position="495"/>
        <end position="519"/>
    </location>
</feature>
<evidence type="ECO:0000259" key="9">
    <source>
        <dbReference type="Pfam" id="PF15371"/>
    </source>
</evidence>
<sequence length="1617" mass="173278">MPSPQLLEGDIALQMEKMLFPLKSPSATWLSPSSTPWMMDFILTSVCGLVLLYLVLSYLHSDPPSPPPGRKRSSREPQRERRGRSRSRKKISALKACRNLLRELEETRDLNNLLESHLRKLAGEGGSHLPLGGDPPGDVCKPAPAKAHQLHGKCMPDLSPTSLSPAAPPAPLASTQSPGPMTFSEPFGPHSTLSASRPPEPLLPLKHPASRPHVVFPLSTQPHGPLTSLPPPDSSLAGLQCGSTTRPVPKSSPLHSQGPPSPTRVISGLGRSSDPIWDLYCWREAATTWGLSTCSHGKSQPQHLPDQPLEASFWGDSTPRHVEVGVCTFIHPDVQKLLETLIAKRALMKMWQGKERERADHPQMTSLGKEWDITTLNPFWNVSTEPQQLPCPQQVSDATAVGDHLQQKCSQLFWNLPSFNSESLVATAWVSSKPSSQNAHSVSLDEASTSLPGEPEVEVSSELSQAPPSSQNAHSVSLDEASTSLPGGPEVEVSSELSQAPPSSQNAHSVSLDKASTSLPGEPEVEVSSELSQALPSSQNAHSVSLDKASTSLAGEPEVEASSQLSQAPPSSQNAHSVSLDKASTSLPGEPEVEASAQLSQAPPSSQNAHSVSLDKASTSLPDEPEVEASAQLSQAPPSSQNAHSVSLDEASTSLPGGPEVEASSQLSQAPPSSQNAHSVSLDKASTSLPGGPEVEASSELSQALPSSQNAHSVSLDKASTSVPGEPEVEASSQLSQAPPQPHHMAPPQSFTPAWPQSQPPPLAGIQTQAHLSPPVPSLPCSSPPQIRDCGASYPTTQERTESVIPAGKENLEWTLKKRPKWKRVLPSLLQKSPAVLSQPTAHLPQERPASWSPKSAPILPGVATSPELPEHRWQGRSAIHQEQSCGPPSRFQASGDLPPPEGEFPGRPQSWAADTQEALLPSQASGFAGKGRKDVQKAGFRSSGRLSGKGCLRSKLGPDPSRDRGSGRTSVKFLEEDKEEAEGDMWRPWKYQSVNSAPRNPDKEHLENNLQIHLARKVGEIKEGWIPVPVRRSWLMVKCAVPQSDAHRKPGKLASWRGGKAHANTSRELSFLQPCTQQMLEVHLLRFRVRHRWGPDLQSLEPINVWSGEAQAPPFPQSTFPPWASWESPDESAANIPIFLGKHPQNGPGDNRTTSKSVLTVSGALASAAPEQEEAQRPLRGSQSADTHGRSEAFPSGHEDRGFSQPPTCSLVGRTWQSRTVLASGKPKPRLEGSTGSEIPGNEARFESESMSPGDMCSSRALQELSIGSQWARAEDALEALKVGEEKPPAWDVTVGASVRTRSGSVQVDLRSTGALGTTDNPSGSTICVAQDPEQLRLKAQVVNEIALLVQVDSEEQPPGRASGVLLQDGAIDLCLPGRHVDMLPATDRLPVQAPLSTSQSVSNKNTTASQGPWALLWKGGDSPGQREPGSPKAKAPQKSQKTLGSADKGEARRRPRPGEQGHGSKGPRTSEASGRSLSAHTREIGDKQERKYNQPQPEKRETPPESHFRRKIGHHPRGLHPRKTGTGWEDVLEKGKPGADAVQSWGSGPARLFMDCMVDEAWTISRVVGQILVDKLGLPWGRGPSGVATKVTSTPRRMCLPAATGVTATRNIAER</sequence>
<feature type="region of interest" description="Disordered" evidence="7">
    <location>
        <begin position="1167"/>
        <end position="1257"/>
    </location>
</feature>
<proteinExistence type="inferred from homology"/>
<feature type="compositionally biased region" description="Polar residues" evidence="7">
    <location>
        <begin position="574"/>
        <end position="587"/>
    </location>
</feature>
<evidence type="ECO:0000313" key="11">
    <source>
        <dbReference type="Proteomes" id="UP000233100"/>
    </source>
</evidence>
<feature type="compositionally biased region" description="Polar residues" evidence="7">
    <location>
        <begin position="1472"/>
        <end position="1481"/>
    </location>
</feature>
<feature type="compositionally biased region" description="Polar residues" evidence="7">
    <location>
        <begin position="699"/>
        <end position="723"/>
    </location>
</feature>
<reference evidence="10" key="3">
    <citation type="submission" date="2025-09" db="UniProtKB">
        <authorList>
            <consortium name="Ensembl"/>
        </authorList>
    </citation>
    <scope>IDENTIFICATION</scope>
</reference>
<evidence type="ECO:0000256" key="3">
    <source>
        <dbReference type="ARBA" id="ARBA00022989"/>
    </source>
</evidence>